<comment type="similarity">
    <text evidence="2">Belongs to the acetate uptake transporter (AceTr) (TC 2.A.96) family.</text>
</comment>
<evidence type="ECO:0000313" key="8">
    <source>
        <dbReference type="EMBL" id="GHJ85502.1"/>
    </source>
</evidence>
<evidence type="ECO:0000256" key="3">
    <source>
        <dbReference type="ARBA" id="ARBA00022692"/>
    </source>
</evidence>
<evidence type="ECO:0000256" key="7">
    <source>
        <dbReference type="SAM" id="Phobius"/>
    </source>
</evidence>
<dbReference type="InterPro" id="IPR051633">
    <property type="entry name" value="AceTr"/>
</dbReference>
<evidence type="ECO:0000256" key="6">
    <source>
        <dbReference type="SAM" id="MobiDB-lite"/>
    </source>
</evidence>
<proteinExistence type="inferred from homology"/>
<comment type="caution">
    <text evidence="8">The sequence shown here is derived from an EMBL/GenBank/DDBJ whole genome shotgun (WGS) entry which is preliminary data.</text>
</comment>
<dbReference type="AlphaFoldDB" id="A0A8H3TQS2"/>
<dbReference type="GO" id="GO:0005886">
    <property type="term" value="C:plasma membrane"/>
    <property type="evidence" value="ECO:0007669"/>
    <property type="project" value="TreeGrafter"/>
</dbReference>
<dbReference type="PANTHER" id="PTHR31123:SF4">
    <property type="entry name" value="PROTEIN ALCS"/>
    <property type="match status" value="1"/>
</dbReference>
<dbReference type="InterPro" id="IPR000791">
    <property type="entry name" value="Gpr1/Fun34/SatP-like"/>
</dbReference>
<feature type="compositionally biased region" description="Polar residues" evidence="6">
    <location>
        <begin position="1"/>
        <end position="10"/>
    </location>
</feature>
<keyword evidence="4 7" id="KW-1133">Transmembrane helix</keyword>
<feature type="region of interest" description="Disordered" evidence="6">
    <location>
        <begin position="1"/>
        <end position="52"/>
    </location>
</feature>
<reference evidence="8" key="1">
    <citation type="submission" date="2020-07" db="EMBL/GenBank/DDBJ databases">
        <title>Draft Genome Sequence of a Deep-Sea Yeast, Naganishia (Cryptococcus) liquefaciens strain N6.</title>
        <authorList>
            <person name="Han Y.W."/>
            <person name="Kajitani R."/>
            <person name="Morimoto H."/>
            <person name="Parhat M."/>
            <person name="Tsubouchi H."/>
            <person name="Bakenova O."/>
            <person name="Ogata M."/>
            <person name="Argunhan B."/>
            <person name="Aoki R."/>
            <person name="Kajiwara S."/>
            <person name="Itoh T."/>
            <person name="Iwasaki H."/>
        </authorList>
    </citation>
    <scope>NUCLEOTIDE SEQUENCE</scope>
    <source>
        <strain evidence="8">N6</strain>
    </source>
</reference>
<dbReference type="PANTHER" id="PTHR31123">
    <property type="entry name" value="ACCUMULATION OF DYADS PROTEIN 2-RELATED"/>
    <property type="match status" value="1"/>
</dbReference>
<evidence type="ECO:0000256" key="4">
    <source>
        <dbReference type="ARBA" id="ARBA00022989"/>
    </source>
</evidence>
<evidence type="ECO:0000313" key="9">
    <source>
        <dbReference type="Proteomes" id="UP000620104"/>
    </source>
</evidence>
<feature type="transmembrane region" description="Helical" evidence="7">
    <location>
        <begin position="200"/>
        <end position="215"/>
    </location>
</feature>
<name>A0A8H3TQS2_9TREE</name>
<gene>
    <name evidence="8" type="ORF">NliqN6_1904</name>
</gene>
<evidence type="ECO:0000256" key="1">
    <source>
        <dbReference type="ARBA" id="ARBA00004141"/>
    </source>
</evidence>
<feature type="transmembrane region" description="Helical" evidence="7">
    <location>
        <begin position="160"/>
        <end position="180"/>
    </location>
</feature>
<protein>
    <submittedName>
        <fullName evidence="8">Uncharacterized protein</fullName>
    </submittedName>
</protein>
<organism evidence="8 9">
    <name type="scientific">Naganishia liquefaciens</name>
    <dbReference type="NCBI Taxonomy" id="104408"/>
    <lineage>
        <taxon>Eukaryota</taxon>
        <taxon>Fungi</taxon>
        <taxon>Dikarya</taxon>
        <taxon>Basidiomycota</taxon>
        <taxon>Agaricomycotina</taxon>
        <taxon>Tremellomycetes</taxon>
        <taxon>Filobasidiales</taxon>
        <taxon>Filobasidiaceae</taxon>
        <taxon>Naganishia</taxon>
    </lineage>
</organism>
<dbReference type="GO" id="GO:0015123">
    <property type="term" value="F:acetate transmembrane transporter activity"/>
    <property type="evidence" value="ECO:0007669"/>
    <property type="project" value="TreeGrafter"/>
</dbReference>
<feature type="transmembrane region" description="Helical" evidence="7">
    <location>
        <begin position="104"/>
        <end position="126"/>
    </location>
</feature>
<keyword evidence="9" id="KW-1185">Reference proteome</keyword>
<dbReference type="OrthoDB" id="3648309at2759"/>
<feature type="transmembrane region" description="Helical" evidence="7">
    <location>
        <begin position="227"/>
        <end position="251"/>
    </location>
</feature>
<keyword evidence="5 7" id="KW-0472">Membrane</keyword>
<evidence type="ECO:0000256" key="5">
    <source>
        <dbReference type="ARBA" id="ARBA00023136"/>
    </source>
</evidence>
<evidence type="ECO:0000256" key="2">
    <source>
        <dbReference type="ARBA" id="ARBA00005587"/>
    </source>
</evidence>
<feature type="compositionally biased region" description="Basic and acidic residues" evidence="6">
    <location>
        <begin position="11"/>
        <end position="24"/>
    </location>
</feature>
<comment type="subcellular location">
    <subcellularLocation>
        <location evidence="1">Membrane</location>
        <topology evidence="1">Multi-pass membrane protein</topology>
    </subcellularLocation>
</comment>
<dbReference type="Pfam" id="PF01184">
    <property type="entry name" value="Gpr1_Fun34_YaaH"/>
    <property type="match status" value="1"/>
</dbReference>
<dbReference type="EMBL" id="BLZA01000011">
    <property type="protein sequence ID" value="GHJ85502.1"/>
    <property type="molecule type" value="Genomic_DNA"/>
</dbReference>
<sequence>MSASLSQQETLHQDDHGYQSRMGEKVTSPHAPSTRPLVPDQDDRPTSAYTHQSPDFIGATGGALGRQISVQLTPEQFERLYLQPGGVGASRQEDLTKRFGNPTVLGLAVFLVTLTPLSCYFMGFMGSTTDSALTLMGTLYLSAGLGLYLAAILEWLIGNTFPFVVFGAFGGFYLSFGYLIDPKNAVTTSLAASPVQYNNGLDFAFWMLAAAYAQVSRGNLTRADRLFTAGGAFAFVCCLCAWWIFIALMLASNNFPFTLPLGDLSGFLAPKPRERRDA</sequence>
<feature type="transmembrane region" description="Helical" evidence="7">
    <location>
        <begin position="132"/>
        <end position="153"/>
    </location>
</feature>
<accession>A0A8H3TQS2</accession>
<keyword evidence="3 7" id="KW-0812">Transmembrane</keyword>
<dbReference type="Proteomes" id="UP000620104">
    <property type="component" value="Unassembled WGS sequence"/>
</dbReference>